<dbReference type="GO" id="GO:0010468">
    <property type="term" value="P:regulation of gene expression"/>
    <property type="evidence" value="ECO:0007669"/>
    <property type="project" value="TreeGrafter"/>
</dbReference>
<keyword evidence="6" id="KW-0539">Nucleus</keyword>
<evidence type="ECO:0000256" key="3">
    <source>
        <dbReference type="ARBA" id="ARBA00022737"/>
    </source>
</evidence>
<feature type="domain" description="C2H2-type" evidence="9">
    <location>
        <begin position="212"/>
        <end position="240"/>
    </location>
</feature>
<dbReference type="GO" id="GO:0005634">
    <property type="term" value="C:nucleus"/>
    <property type="evidence" value="ECO:0007669"/>
    <property type="project" value="UniProtKB-SubCell"/>
</dbReference>
<dbReference type="PANTHER" id="PTHR16515:SF66">
    <property type="entry name" value="C2H2-TYPE DOMAIN-CONTAINING PROTEIN"/>
    <property type="match status" value="1"/>
</dbReference>
<protein>
    <recommendedName>
        <fullName evidence="9">C2H2-type domain-containing protein</fullName>
    </recommendedName>
</protein>
<gene>
    <name evidence="10" type="ORF">M513_09726</name>
    <name evidence="11" type="ORF">M514_09726</name>
</gene>
<feature type="domain" description="C2H2-type" evidence="9">
    <location>
        <begin position="80"/>
        <end position="103"/>
    </location>
</feature>
<dbReference type="InterPro" id="IPR050331">
    <property type="entry name" value="Zinc_finger"/>
</dbReference>
<proteinExistence type="predicted"/>
<dbReference type="SUPFAM" id="SSF57667">
    <property type="entry name" value="beta-beta-alpha zinc fingers"/>
    <property type="match status" value="4"/>
</dbReference>
<accession>A0A085N524</accession>
<keyword evidence="5" id="KW-0862">Zinc</keyword>
<evidence type="ECO:0000256" key="4">
    <source>
        <dbReference type="ARBA" id="ARBA00022771"/>
    </source>
</evidence>
<keyword evidence="2" id="KW-0479">Metal-binding</keyword>
<name>A0A085N524_9BILA</name>
<evidence type="ECO:0000256" key="5">
    <source>
        <dbReference type="ARBA" id="ARBA00022833"/>
    </source>
</evidence>
<evidence type="ECO:0000313" key="11">
    <source>
        <dbReference type="EMBL" id="KFD64570.1"/>
    </source>
</evidence>
<dbReference type="InterPro" id="IPR013087">
    <property type="entry name" value="Znf_C2H2_type"/>
</dbReference>
<dbReference type="Proteomes" id="UP000030758">
    <property type="component" value="Unassembled WGS sequence"/>
</dbReference>
<evidence type="ECO:0000256" key="2">
    <source>
        <dbReference type="ARBA" id="ARBA00022723"/>
    </source>
</evidence>
<evidence type="ECO:0000313" key="10">
    <source>
        <dbReference type="EMBL" id="KFD49363.1"/>
    </source>
</evidence>
<dbReference type="OrthoDB" id="6020621at2759"/>
<organism evidence="11">
    <name type="scientific">Trichuris suis</name>
    <name type="common">pig whipworm</name>
    <dbReference type="NCBI Taxonomy" id="68888"/>
    <lineage>
        <taxon>Eukaryota</taxon>
        <taxon>Metazoa</taxon>
        <taxon>Ecdysozoa</taxon>
        <taxon>Nematoda</taxon>
        <taxon>Enoplea</taxon>
        <taxon>Dorylaimia</taxon>
        <taxon>Trichinellida</taxon>
        <taxon>Trichuridae</taxon>
        <taxon>Trichuris</taxon>
    </lineage>
</organism>
<dbReference type="AlphaFoldDB" id="A0A085N524"/>
<reference evidence="11 12" key="1">
    <citation type="journal article" date="2014" name="Nat. Genet.">
        <title>Genome and transcriptome of the porcine whipworm Trichuris suis.</title>
        <authorList>
            <person name="Jex A.R."/>
            <person name="Nejsum P."/>
            <person name="Schwarz E.M."/>
            <person name="Hu L."/>
            <person name="Young N.D."/>
            <person name="Hall R.S."/>
            <person name="Korhonen P.K."/>
            <person name="Liao S."/>
            <person name="Thamsborg S."/>
            <person name="Xia J."/>
            <person name="Xu P."/>
            <person name="Wang S."/>
            <person name="Scheerlinck J.P."/>
            <person name="Hofmann A."/>
            <person name="Sternberg P.W."/>
            <person name="Wang J."/>
            <person name="Gasser R.B."/>
        </authorList>
    </citation>
    <scope>NUCLEOTIDE SEQUENCE [LARGE SCALE GENOMIC DNA]</scope>
    <source>
        <strain evidence="11">DCEP-RM93F</strain>
        <strain evidence="10">DCEP-RM93M</strain>
    </source>
</reference>
<dbReference type="SMART" id="SM00355">
    <property type="entry name" value="ZnF_C2H2"/>
    <property type="match status" value="7"/>
</dbReference>
<dbReference type="Gene3D" id="3.30.160.60">
    <property type="entry name" value="Classic Zinc Finger"/>
    <property type="match status" value="4"/>
</dbReference>
<evidence type="ECO:0000256" key="8">
    <source>
        <dbReference type="SAM" id="MobiDB-lite"/>
    </source>
</evidence>
<feature type="domain" description="C2H2-type" evidence="9">
    <location>
        <begin position="52"/>
        <end position="79"/>
    </location>
</feature>
<feature type="compositionally biased region" description="Acidic residues" evidence="8">
    <location>
        <begin position="14"/>
        <end position="23"/>
    </location>
</feature>
<dbReference type="EMBL" id="KL367554">
    <property type="protein sequence ID" value="KFD64570.1"/>
    <property type="molecule type" value="Genomic_DNA"/>
</dbReference>
<keyword evidence="4 7" id="KW-0863">Zinc-finger</keyword>
<evidence type="ECO:0000256" key="1">
    <source>
        <dbReference type="ARBA" id="ARBA00004123"/>
    </source>
</evidence>
<evidence type="ECO:0000313" key="12">
    <source>
        <dbReference type="Proteomes" id="UP000030764"/>
    </source>
</evidence>
<feature type="domain" description="C2H2-type" evidence="9">
    <location>
        <begin position="118"/>
        <end position="146"/>
    </location>
</feature>
<dbReference type="GO" id="GO:0008270">
    <property type="term" value="F:zinc ion binding"/>
    <property type="evidence" value="ECO:0007669"/>
    <property type="project" value="UniProtKB-KW"/>
</dbReference>
<sequence length="391" mass="44827">MPFAESEISVREDCEPESSDGLEDVSHDDASARVGSQSEADDVIEDGAETSKECTICGKSFLRPSHLRRHMLSHDTVRSFLCAVCNRPFKQKAHLKRHAINAHGHLLDPNRVLRRKPNVCKCCNKSFNDVWMLKRHCRSLHAGAGLETSQTNFYCDKCGRTDFLSKQHLTNHLQAHLGLRPFACRMCDLSYKRRDELKNHMAAKHSINYGRWHCVLCEETFVQRVQVERHWKARHSTERSEQTSSEMRYKCRHCDDAFAQAKTMQEHIRACHFYRERIDPQLVTSTSSSSDSESSTSSNVPTSRQCTLLLVINIAKDSKPVRRLLLHDSLPVELLRRYRDLVVMEVDLGDEAALPGSSHVLELQVERSCCTIGGNNEEEPNFEAYQLIYRE</sequence>
<dbReference type="EMBL" id="KL363272">
    <property type="protein sequence ID" value="KFD49363.1"/>
    <property type="molecule type" value="Genomic_DNA"/>
</dbReference>
<feature type="domain" description="C2H2-type" evidence="9">
    <location>
        <begin position="182"/>
        <end position="206"/>
    </location>
</feature>
<feature type="domain" description="C2H2-type" evidence="9">
    <location>
        <begin position="153"/>
        <end position="181"/>
    </location>
</feature>
<evidence type="ECO:0000256" key="6">
    <source>
        <dbReference type="ARBA" id="ARBA00023242"/>
    </source>
</evidence>
<dbReference type="PANTHER" id="PTHR16515">
    <property type="entry name" value="PR DOMAIN ZINC FINGER PROTEIN"/>
    <property type="match status" value="1"/>
</dbReference>
<keyword evidence="3" id="KW-0677">Repeat</keyword>
<feature type="domain" description="C2H2-type" evidence="9">
    <location>
        <begin position="249"/>
        <end position="277"/>
    </location>
</feature>
<evidence type="ECO:0000256" key="7">
    <source>
        <dbReference type="PROSITE-ProRule" id="PRU00042"/>
    </source>
</evidence>
<dbReference type="InterPro" id="IPR036236">
    <property type="entry name" value="Znf_C2H2_sf"/>
</dbReference>
<comment type="subcellular location">
    <subcellularLocation>
        <location evidence="1">Nucleus</location>
    </subcellularLocation>
</comment>
<dbReference type="Proteomes" id="UP000030764">
    <property type="component" value="Unassembled WGS sequence"/>
</dbReference>
<evidence type="ECO:0000259" key="9">
    <source>
        <dbReference type="PROSITE" id="PS50157"/>
    </source>
</evidence>
<dbReference type="Pfam" id="PF00096">
    <property type="entry name" value="zf-C2H2"/>
    <property type="match status" value="3"/>
</dbReference>
<keyword evidence="12" id="KW-1185">Reference proteome</keyword>
<dbReference type="FunFam" id="3.30.160.60:FF:000065">
    <property type="entry name" value="B-cell CLL/lymphoma 6, member B"/>
    <property type="match status" value="1"/>
</dbReference>
<dbReference type="PROSITE" id="PS50157">
    <property type="entry name" value="ZINC_FINGER_C2H2_2"/>
    <property type="match status" value="7"/>
</dbReference>
<dbReference type="PROSITE" id="PS00028">
    <property type="entry name" value="ZINC_FINGER_C2H2_1"/>
    <property type="match status" value="6"/>
</dbReference>
<feature type="region of interest" description="Disordered" evidence="8">
    <location>
        <begin position="1"/>
        <end position="42"/>
    </location>
</feature>